<dbReference type="EMBL" id="BK014790">
    <property type="protein sequence ID" value="DAD75849.1"/>
    <property type="molecule type" value="Genomic_DNA"/>
</dbReference>
<proteinExistence type="predicted"/>
<protein>
    <submittedName>
        <fullName evidence="1">Uncharacterized protein</fullName>
    </submittedName>
</protein>
<reference evidence="1" key="1">
    <citation type="journal article" date="2021" name="Proc. Natl. Acad. Sci. U.S.A.">
        <title>A Catalog of Tens of Thousands of Viruses from Human Metagenomes Reveals Hidden Associations with Chronic Diseases.</title>
        <authorList>
            <person name="Tisza M.J."/>
            <person name="Buck C.B."/>
        </authorList>
    </citation>
    <scope>NUCLEOTIDE SEQUENCE</scope>
    <source>
        <strain evidence="1">Ct37J14</strain>
    </source>
</reference>
<organism evidence="1">
    <name type="scientific">Siphoviridae sp. ct37J14</name>
    <dbReference type="NCBI Taxonomy" id="2826280"/>
    <lineage>
        <taxon>Viruses</taxon>
        <taxon>Duplodnaviria</taxon>
        <taxon>Heunggongvirae</taxon>
        <taxon>Uroviricota</taxon>
        <taxon>Caudoviricetes</taxon>
    </lineage>
</organism>
<sequence length="177" mass="20177">MPTARSEQELRNLLRSPIQKAINYVLDKIYDENISVVHDVIYMAYSPEDYNRTGDLYRAWSTESKSTSSAAQGEFKYDYSKMSIGSTDPSSSNYAQHIGVAGDFYGQDARPYLAEIVYGAIKWGSAFGDKFPRQRDAWAELNKRIGRRKMKQWMKEGMEAAGLTVQMHNTPLHVEES</sequence>
<name>A0A8S5M0L0_9CAUD</name>
<evidence type="ECO:0000313" key="1">
    <source>
        <dbReference type="EMBL" id="DAD75849.1"/>
    </source>
</evidence>
<accession>A0A8S5M0L0</accession>